<keyword evidence="9" id="KW-1185">Reference proteome</keyword>
<keyword evidence="2" id="KW-0813">Transport</keyword>
<dbReference type="PROSITE" id="PS50850">
    <property type="entry name" value="MFS"/>
    <property type="match status" value="1"/>
</dbReference>
<dbReference type="InterPro" id="IPR020846">
    <property type="entry name" value="MFS_dom"/>
</dbReference>
<evidence type="ECO:0000313" key="9">
    <source>
        <dbReference type="Proteomes" id="UP001151071"/>
    </source>
</evidence>
<dbReference type="RefSeq" id="WP_051967980.1">
    <property type="nucleotide sequence ID" value="NZ_JAPYYP010000040.1"/>
</dbReference>
<feature type="transmembrane region" description="Helical" evidence="6">
    <location>
        <begin position="160"/>
        <end position="184"/>
    </location>
</feature>
<dbReference type="InterPro" id="IPR036259">
    <property type="entry name" value="MFS_trans_sf"/>
</dbReference>
<feature type="transmembrane region" description="Helical" evidence="6">
    <location>
        <begin position="41"/>
        <end position="61"/>
    </location>
</feature>
<evidence type="ECO:0000313" key="8">
    <source>
        <dbReference type="EMBL" id="MDA5110713.1"/>
    </source>
</evidence>
<feature type="transmembrane region" description="Helical" evidence="6">
    <location>
        <begin position="303"/>
        <end position="325"/>
    </location>
</feature>
<dbReference type="PROSITE" id="PS00216">
    <property type="entry name" value="SUGAR_TRANSPORT_1"/>
    <property type="match status" value="1"/>
</dbReference>
<feature type="transmembrane region" description="Helical" evidence="6">
    <location>
        <begin position="136"/>
        <end position="154"/>
    </location>
</feature>
<proteinExistence type="predicted"/>
<dbReference type="Pfam" id="PF07690">
    <property type="entry name" value="MFS_1"/>
    <property type="match status" value="1"/>
</dbReference>
<feature type="transmembrane region" description="Helical" evidence="6">
    <location>
        <begin position="280"/>
        <end position="297"/>
    </location>
</feature>
<evidence type="ECO:0000256" key="5">
    <source>
        <dbReference type="ARBA" id="ARBA00023136"/>
    </source>
</evidence>
<dbReference type="SUPFAM" id="SSF103473">
    <property type="entry name" value="MFS general substrate transporter"/>
    <property type="match status" value="1"/>
</dbReference>
<name>A0A9X3TUM0_9BACL</name>
<protein>
    <submittedName>
        <fullName evidence="8">MFS transporter</fullName>
    </submittedName>
</protein>
<evidence type="ECO:0000256" key="3">
    <source>
        <dbReference type="ARBA" id="ARBA00022692"/>
    </source>
</evidence>
<comment type="caution">
    <text evidence="8">The sequence shown here is derived from an EMBL/GenBank/DDBJ whole genome shotgun (WGS) entry which is preliminary data.</text>
</comment>
<feature type="transmembrane region" description="Helical" evidence="6">
    <location>
        <begin position="368"/>
        <end position="388"/>
    </location>
</feature>
<dbReference type="PANTHER" id="PTHR23530">
    <property type="entry name" value="TRANSPORT PROTEIN-RELATED"/>
    <property type="match status" value="1"/>
</dbReference>
<evidence type="ECO:0000256" key="1">
    <source>
        <dbReference type="ARBA" id="ARBA00004651"/>
    </source>
</evidence>
<gene>
    <name evidence="8" type="ORF">O3V59_20435</name>
</gene>
<evidence type="ECO:0000256" key="6">
    <source>
        <dbReference type="SAM" id="Phobius"/>
    </source>
</evidence>
<organism evidence="8 9">
    <name type="scientific">Brevibacillus thermoruber</name>
    <dbReference type="NCBI Taxonomy" id="33942"/>
    <lineage>
        <taxon>Bacteria</taxon>
        <taxon>Bacillati</taxon>
        <taxon>Bacillota</taxon>
        <taxon>Bacilli</taxon>
        <taxon>Bacillales</taxon>
        <taxon>Paenibacillaceae</taxon>
        <taxon>Brevibacillus</taxon>
    </lineage>
</organism>
<dbReference type="AlphaFoldDB" id="A0A9X3TUM0"/>
<dbReference type="GO" id="GO:0005886">
    <property type="term" value="C:plasma membrane"/>
    <property type="evidence" value="ECO:0007669"/>
    <property type="project" value="UniProtKB-SubCell"/>
</dbReference>
<dbReference type="EMBL" id="JAPYYP010000040">
    <property type="protein sequence ID" value="MDA5110713.1"/>
    <property type="molecule type" value="Genomic_DNA"/>
</dbReference>
<dbReference type="Proteomes" id="UP001151071">
    <property type="component" value="Unassembled WGS sequence"/>
</dbReference>
<accession>A0A9X3TUM0</accession>
<feature type="transmembrane region" description="Helical" evidence="6">
    <location>
        <begin position="97"/>
        <end position="115"/>
    </location>
</feature>
<feature type="transmembrane region" description="Helical" evidence="6">
    <location>
        <begin position="242"/>
        <end position="260"/>
    </location>
</feature>
<feature type="domain" description="Major facilitator superfamily (MFS) profile" evidence="7">
    <location>
        <begin position="1"/>
        <end position="393"/>
    </location>
</feature>
<dbReference type="Gene3D" id="1.20.1250.20">
    <property type="entry name" value="MFS general substrate transporter like domains"/>
    <property type="match status" value="1"/>
</dbReference>
<keyword evidence="5 6" id="KW-0472">Membrane</keyword>
<feature type="transmembrane region" description="Helical" evidence="6">
    <location>
        <begin position="12"/>
        <end position="35"/>
    </location>
</feature>
<keyword evidence="3 6" id="KW-0812">Transmembrane</keyword>
<dbReference type="InterPro" id="IPR053160">
    <property type="entry name" value="MFS_DHA3_Transporter"/>
</dbReference>
<dbReference type="PANTHER" id="PTHR23530:SF1">
    <property type="entry name" value="PERMEASE, MAJOR FACILITATOR SUPERFAMILY-RELATED"/>
    <property type="match status" value="1"/>
</dbReference>
<feature type="transmembrane region" description="Helical" evidence="6">
    <location>
        <begin position="337"/>
        <end position="356"/>
    </location>
</feature>
<comment type="subcellular location">
    <subcellularLocation>
        <location evidence="1">Cell membrane</location>
        <topology evidence="1">Multi-pass membrane protein</topology>
    </subcellularLocation>
</comment>
<dbReference type="InterPro" id="IPR011701">
    <property type="entry name" value="MFS"/>
</dbReference>
<reference evidence="8" key="1">
    <citation type="submission" date="2022-12" db="EMBL/GenBank/DDBJ databases">
        <title>Draft genome sequence of the thermophilic strain Brevibacillus thermoruber HT42, isolated from Los Humeros, Puebla, Mexico, with biotechnological potential.</title>
        <authorList>
            <person name="Lara Sanchez J."/>
            <person name="Solis Palacios R."/>
            <person name="Bustos Baena A.S."/>
            <person name="Ruz Baez A.E."/>
            <person name="Espinosa Luna G."/>
            <person name="Oliart Ros R.M."/>
        </authorList>
    </citation>
    <scope>NUCLEOTIDE SEQUENCE</scope>
    <source>
        <strain evidence="8">HT42</strain>
    </source>
</reference>
<evidence type="ECO:0000256" key="4">
    <source>
        <dbReference type="ARBA" id="ARBA00022989"/>
    </source>
</evidence>
<sequence length="404" mass="45269">MTTIRSYQYNVNFMFLIAFFGNGFFERAIWMLYLVEKGYSLLQIGLLQSLVNISMFICEIPSGVFADRFGRKVSLIVGRLLIILYLIGMMFSTNFYMFAISFISLGVGMTFISGAEEALLYDSLKKDGKENEFSRYVGRYLAIITLVLAIAMGAGGFLKAISWSTVFIVSVIFQIFAIIVSLLLKEISFGEAEDRQTFASILKDATEFLKMNGATRMFIIGIALYTGVTSTFYMFTQELFNQLGYAVYLISLFFGIESLLSAYISEKAHVIEKKFSPKSVLLASVVITGVFFVFVLIEVNVLLLLAFFVISLIYNLFSPVSYSVVNKEIPSEQRATLLSVMSFITSTVMFVLFPILGYVADKFGASKLLSIVGFSSMILVWACLAYFYRAKEKQIGTEENATTP</sequence>
<feature type="transmembrane region" description="Helical" evidence="6">
    <location>
        <begin position="217"/>
        <end position="236"/>
    </location>
</feature>
<feature type="transmembrane region" description="Helical" evidence="6">
    <location>
        <begin position="73"/>
        <end position="91"/>
    </location>
</feature>
<dbReference type="InterPro" id="IPR005829">
    <property type="entry name" value="Sugar_transporter_CS"/>
</dbReference>
<evidence type="ECO:0000259" key="7">
    <source>
        <dbReference type="PROSITE" id="PS50850"/>
    </source>
</evidence>
<dbReference type="GO" id="GO:0022857">
    <property type="term" value="F:transmembrane transporter activity"/>
    <property type="evidence" value="ECO:0007669"/>
    <property type="project" value="InterPro"/>
</dbReference>
<evidence type="ECO:0000256" key="2">
    <source>
        <dbReference type="ARBA" id="ARBA00022448"/>
    </source>
</evidence>
<keyword evidence="4 6" id="KW-1133">Transmembrane helix</keyword>